<accession>A0A318STJ1</accession>
<evidence type="ECO:0000256" key="3">
    <source>
        <dbReference type="ARBA" id="ARBA00022723"/>
    </source>
</evidence>
<name>A0A318STJ1_9DEIO</name>
<dbReference type="Proteomes" id="UP000248326">
    <property type="component" value="Unassembled WGS sequence"/>
</dbReference>
<comment type="cofactor">
    <cofactor evidence="1">
        <name>Zn(2+)</name>
        <dbReference type="ChEBI" id="CHEBI:29105"/>
    </cofactor>
</comment>
<organism evidence="7 8">
    <name type="scientific">Deinococcus yavapaiensis KR-236</name>
    <dbReference type="NCBI Taxonomy" id="694435"/>
    <lineage>
        <taxon>Bacteria</taxon>
        <taxon>Thermotogati</taxon>
        <taxon>Deinococcota</taxon>
        <taxon>Deinococci</taxon>
        <taxon>Deinococcales</taxon>
        <taxon>Deinococcaceae</taxon>
        <taxon>Deinococcus</taxon>
    </lineage>
</organism>
<keyword evidence="5" id="KW-0862">Zinc</keyword>
<evidence type="ECO:0000256" key="2">
    <source>
        <dbReference type="ARBA" id="ARBA00007749"/>
    </source>
</evidence>
<dbReference type="Gene3D" id="3.60.15.10">
    <property type="entry name" value="Ribonuclease Z/Hydroxyacylglutathione hydrolase-like"/>
    <property type="match status" value="1"/>
</dbReference>
<feature type="domain" description="Metallo-beta-lactamase" evidence="6">
    <location>
        <begin position="30"/>
        <end position="262"/>
    </location>
</feature>
<dbReference type="OrthoDB" id="333278at2"/>
<evidence type="ECO:0000256" key="5">
    <source>
        <dbReference type="ARBA" id="ARBA00022833"/>
    </source>
</evidence>
<keyword evidence="3" id="KW-0479">Metal-binding</keyword>
<evidence type="ECO:0000313" key="7">
    <source>
        <dbReference type="EMBL" id="PYE56556.1"/>
    </source>
</evidence>
<dbReference type="GO" id="GO:0046872">
    <property type="term" value="F:metal ion binding"/>
    <property type="evidence" value="ECO:0007669"/>
    <property type="project" value="UniProtKB-KW"/>
</dbReference>
<evidence type="ECO:0000313" key="8">
    <source>
        <dbReference type="Proteomes" id="UP000248326"/>
    </source>
</evidence>
<evidence type="ECO:0000259" key="6">
    <source>
        <dbReference type="SMART" id="SM00849"/>
    </source>
</evidence>
<dbReference type="InterPro" id="IPR051013">
    <property type="entry name" value="MBL_superfamily_lactonases"/>
</dbReference>
<sequence length="271" mass="29925">MNVTWLAAGYCLNIEALTRRGAPWRVARYPAGFALLRHPERGAVLFDTGYHPRFHEATARWPYKAYALLTPVRVREHESAAAQIARLGVAPTDVREVIVSHFHADHLGGLKDFPRATFRFHPDAYETVRGKSGMEAVRRGFLPDLLPDDFEARSEALTGETDLPSAFAPFTRGFDVFGDESAWAVNVPGHAAGQIALIVRGDRGSVLLAADSAWSTRALRDKAGPHKLAERLFADPAEEKRSFARVSDFMARHPDALVLPSHCPEAPTVRP</sequence>
<dbReference type="InterPro" id="IPR001279">
    <property type="entry name" value="Metallo-B-lactamas"/>
</dbReference>
<proteinExistence type="inferred from homology"/>
<gene>
    <name evidence="7" type="ORF">DES52_101361</name>
</gene>
<dbReference type="AlphaFoldDB" id="A0A318STJ1"/>
<dbReference type="Pfam" id="PF00753">
    <property type="entry name" value="Lactamase_B"/>
    <property type="match status" value="1"/>
</dbReference>
<keyword evidence="8" id="KW-1185">Reference proteome</keyword>
<reference evidence="7 8" key="1">
    <citation type="submission" date="2018-06" db="EMBL/GenBank/DDBJ databases">
        <title>Genomic Encyclopedia of Type Strains, Phase IV (KMG-IV): sequencing the most valuable type-strain genomes for metagenomic binning, comparative biology and taxonomic classification.</title>
        <authorList>
            <person name="Goeker M."/>
        </authorList>
    </citation>
    <scope>NUCLEOTIDE SEQUENCE [LARGE SCALE GENOMIC DNA]</scope>
    <source>
        <strain evidence="7 8">DSM 18048</strain>
    </source>
</reference>
<keyword evidence="4 7" id="KW-0378">Hydrolase</keyword>
<comment type="similarity">
    <text evidence="2">Belongs to the metallo-beta-lactamase superfamily.</text>
</comment>
<dbReference type="InterPro" id="IPR036866">
    <property type="entry name" value="RibonucZ/Hydroxyglut_hydro"/>
</dbReference>
<dbReference type="GO" id="GO:0016787">
    <property type="term" value="F:hydrolase activity"/>
    <property type="evidence" value="ECO:0007669"/>
    <property type="project" value="UniProtKB-KW"/>
</dbReference>
<dbReference type="EMBL" id="QJSX01000001">
    <property type="protein sequence ID" value="PYE56556.1"/>
    <property type="molecule type" value="Genomic_DNA"/>
</dbReference>
<dbReference type="SMART" id="SM00849">
    <property type="entry name" value="Lactamase_B"/>
    <property type="match status" value="1"/>
</dbReference>
<comment type="caution">
    <text evidence="7">The sequence shown here is derived from an EMBL/GenBank/DDBJ whole genome shotgun (WGS) entry which is preliminary data.</text>
</comment>
<evidence type="ECO:0000256" key="4">
    <source>
        <dbReference type="ARBA" id="ARBA00022801"/>
    </source>
</evidence>
<dbReference type="CDD" id="cd07730">
    <property type="entry name" value="metallo-hydrolase-like_MBL-fold"/>
    <property type="match status" value="1"/>
</dbReference>
<dbReference type="PANTHER" id="PTHR42978">
    <property type="entry name" value="QUORUM-QUENCHING LACTONASE YTNP-RELATED-RELATED"/>
    <property type="match status" value="1"/>
</dbReference>
<dbReference type="SUPFAM" id="SSF56281">
    <property type="entry name" value="Metallo-hydrolase/oxidoreductase"/>
    <property type="match status" value="1"/>
</dbReference>
<protein>
    <submittedName>
        <fullName evidence="7">Metal-dependent hydrolase (Beta-lactamase superfamily II)</fullName>
    </submittedName>
</protein>
<dbReference type="RefSeq" id="WP_110885031.1">
    <property type="nucleotide sequence ID" value="NZ_QJSX01000001.1"/>
</dbReference>
<dbReference type="PANTHER" id="PTHR42978:SF2">
    <property type="entry name" value="102 KBASES UNSTABLE REGION: FROM 1 TO 119443"/>
    <property type="match status" value="1"/>
</dbReference>
<evidence type="ECO:0000256" key="1">
    <source>
        <dbReference type="ARBA" id="ARBA00001947"/>
    </source>
</evidence>